<dbReference type="GO" id="GO:0004357">
    <property type="term" value="F:glutamate-cysteine ligase activity"/>
    <property type="evidence" value="ECO:0007669"/>
    <property type="project" value="UniProtKB-UniRule"/>
</dbReference>
<comment type="similarity">
    <text evidence="2 10">Belongs to the glutamate--cysteine ligase type 3 family.</text>
</comment>
<dbReference type="InterPro" id="IPR014746">
    <property type="entry name" value="Gln_synth/guanido_kin_cat_dom"/>
</dbReference>
<comment type="catalytic activity">
    <reaction evidence="10">
        <text>L-cysteine + L-glutamate + ATP = gamma-L-glutamyl-L-cysteine + ADP + phosphate + H(+)</text>
        <dbReference type="Rhea" id="RHEA:13285"/>
        <dbReference type="ChEBI" id="CHEBI:15378"/>
        <dbReference type="ChEBI" id="CHEBI:29985"/>
        <dbReference type="ChEBI" id="CHEBI:30616"/>
        <dbReference type="ChEBI" id="CHEBI:35235"/>
        <dbReference type="ChEBI" id="CHEBI:43474"/>
        <dbReference type="ChEBI" id="CHEBI:58173"/>
        <dbReference type="ChEBI" id="CHEBI:456216"/>
        <dbReference type="EC" id="6.3.2.2"/>
    </reaction>
</comment>
<dbReference type="EC" id="6.3.2.2" evidence="3 10"/>
<evidence type="ECO:0000256" key="5">
    <source>
        <dbReference type="ARBA" id="ARBA00022684"/>
    </source>
</evidence>
<dbReference type="GO" id="GO:0005524">
    <property type="term" value="F:ATP binding"/>
    <property type="evidence" value="ECO:0007669"/>
    <property type="project" value="UniProtKB-UniRule"/>
</dbReference>
<dbReference type="Pfam" id="PF03074">
    <property type="entry name" value="GCS"/>
    <property type="match status" value="1"/>
</dbReference>
<evidence type="ECO:0000256" key="2">
    <source>
        <dbReference type="ARBA" id="ARBA00008100"/>
    </source>
</evidence>
<comment type="pathway">
    <text evidence="1 10">Sulfur metabolism; glutathione biosynthesis; glutathione from L-cysteine and L-glutamate: step 1/2.</text>
</comment>
<evidence type="ECO:0000256" key="1">
    <source>
        <dbReference type="ARBA" id="ARBA00005006"/>
    </source>
</evidence>
<evidence type="ECO:0000256" key="10">
    <source>
        <dbReference type="RuleBase" id="RU367135"/>
    </source>
</evidence>
<name>A0A1E3Q891_LIPST</name>
<keyword evidence="13" id="KW-1185">Reference proteome</keyword>
<evidence type="ECO:0000256" key="4">
    <source>
        <dbReference type="ARBA" id="ARBA00022598"/>
    </source>
</evidence>
<evidence type="ECO:0000256" key="9">
    <source>
        <dbReference type="ARBA" id="ARBA00032122"/>
    </source>
</evidence>
<evidence type="ECO:0000256" key="11">
    <source>
        <dbReference type="SAM" id="MobiDB-lite"/>
    </source>
</evidence>
<dbReference type="OrthoDB" id="7939818at2759"/>
<reference evidence="12 13" key="1">
    <citation type="journal article" date="2016" name="Proc. Natl. Acad. Sci. U.S.A.">
        <title>Comparative genomics of biotechnologically important yeasts.</title>
        <authorList>
            <person name="Riley R."/>
            <person name="Haridas S."/>
            <person name="Wolfe K.H."/>
            <person name="Lopes M.R."/>
            <person name="Hittinger C.T."/>
            <person name="Goeker M."/>
            <person name="Salamov A.A."/>
            <person name="Wisecaver J.H."/>
            <person name="Long T.M."/>
            <person name="Calvey C.H."/>
            <person name="Aerts A.L."/>
            <person name="Barry K.W."/>
            <person name="Choi C."/>
            <person name="Clum A."/>
            <person name="Coughlan A.Y."/>
            <person name="Deshpande S."/>
            <person name="Douglass A.P."/>
            <person name="Hanson S.J."/>
            <person name="Klenk H.-P."/>
            <person name="LaButti K.M."/>
            <person name="Lapidus A."/>
            <person name="Lindquist E.A."/>
            <person name="Lipzen A.M."/>
            <person name="Meier-Kolthoff J.P."/>
            <person name="Ohm R.A."/>
            <person name="Otillar R.P."/>
            <person name="Pangilinan J.L."/>
            <person name="Peng Y."/>
            <person name="Rokas A."/>
            <person name="Rosa C.A."/>
            <person name="Scheuner C."/>
            <person name="Sibirny A.A."/>
            <person name="Slot J.C."/>
            <person name="Stielow J.B."/>
            <person name="Sun H."/>
            <person name="Kurtzman C.P."/>
            <person name="Blackwell M."/>
            <person name="Grigoriev I.V."/>
            <person name="Jeffries T.W."/>
        </authorList>
    </citation>
    <scope>NUCLEOTIDE SEQUENCE [LARGE SCALE GENOMIC DNA]</scope>
    <source>
        <strain evidence="12 13">NRRL Y-11557</strain>
    </source>
</reference>
<evidence type="ECO:0000313" key="12">
    <source>
        <dbReference type="EMBL" id="ODQ73915.1"/>
    </source>
</evidence>
<accession>A0A1E3Q891</accession>
<protein>
    <recommendedName>
        <fullName evidence="3 10">Glutamate--cysteine ligase</fullName>
        <ecNumber evidence="3 10">6.3.2.2</ecNumber>
    </recommendedName>
    <alternativeName>
        <fullName evidence="9 10">Gamma-ECS</fullName>
    </alternativeName>
    <alternativeName>
        <fullName evidence="8 10">Gamma-glutamylcysteine synthetase</fullName>
    </alternativeName>
</protein>
<dbReference type="GO" id="GO:0006750">
    <property type="term" value="P:glutathione biosynthetic process"/>
    <property type="evidence" value="ECO:0007669"/>
    <property type="project" value="UniProtKB-UniRule"/>
</dbReference>
<proteinExistence type="inferred from homology"/>
<dbReference type="SUPFAM" id="SSF55931">
    <property type="entry name" value="Glutamine synthetase/guanido kinase"/>
    <property type="match status" value="1"/>
</dbReference>
<dbReference type="AlphaFoldDB" id="A0A1E3Q891"/>
<evidence type="ECO:0000256" key="7">
    <source>
        <dbReference type="ARBA" id="ARBA00022840"/>
    </source>
</evidence>
<dbReference type="FunFam" id="3.30.590.50:FF:000002">
    <property type="entry name" value="Glutamate--cysteine ligase catalytic subunit"/>
    <property type="match status" value="1"/>
</dbReference>
<dbReference type="FunFam" id="3.30.590.50:FF:000001">
    <property type="entry name" value="Glutamate-cysteine ligase Gcs1"/>
    <property type="match status" value="1"/>
</dbReference>
<dbReference type="EMBL" id="KV454293">
    <property type="protein sequence ID" value="ODQ73915.1"/>
    <property type="molecule type" value="Genomic_DNA"/>
</dbReference>
<dbReference type="Proteomes" id="UP000094385">
    <property type="component" value="Unassembled WGS sequence"/>
</dbReference>
<dbReference type="InterPro" id="IPR004308">
    <property type="entry name" value="GCS"/>
</dbReference>
<dbReference type="PANTHER" id="PTHR11164:SF0">
    <property type="entry name" value="GLUTAMATE--CYSTEINE LIGASE CATALYTIC SUBUNIT"/>
    <property type="match status" value="1"/>
</dbReference>
<keyword evidence="5 10" id="KW-0317">Glutathione biosynthesis</keyword>
<keyword evidence="7 10" id="KW-0067">ATP-binding</keyword>
<sequence length="695" mass="79035">MGLLSLGTPLPWKEVQKHADHVRQHGIQQFLHIWKNTKDKRGNSLLWGDEVEYMVVSYDDENKSALLSLRQAEILMALEENETRQRKIEDELGIGRSGQRIPTFHPEYGRYMLEATPGHPYTASLENLLNVEPNMNRRREIAKQHMLPHEFPITLTSFPRLGAPGQFTDPYYPPTGNASRSLFLPDELINPHARFPTLTANIRERRGSKVAMNVPIFKDKNTPTPFIDPTIPYDRNLYPEDANARDGAAMPDHIYMDSMGFGMGCCCLQITFQATDIDEARRLYDQLAPLGPIFLALTAASPAWRGYLSDQDCRWNVIAGSVDDRTEEERGLKPLKHQRFVIPKSRYDSIDYYISQSPECRPEYNDIELVKDDKIKTTLTDAGVDEKLANHYAHLFIRDPIVVFSELIDQDDTTSSDHFENIQSTNWQTMRFKPPPPGTDIGWRVEFRSMEIQITDFENAAFAIFIVLLTRAILSFKLNFYVPISKVDRNMQVAHRRDAVIDEKFYFRKDIFAPVCHSHDAQSTGSETASEDASASLYSSDANGSTDSVVSPPVKPVEDEYDLFTIDEIINGRKRKTTTNGSNSDVEDEMDEFPGLVKLVQSYLDSMSVDVETRCTLNLYMDLISKRASGELYTAARWIREFIRGHPKYQFDSVVGSEVNYDLVKTVGQLTVGNEWDGAGEKLLGGMSGNRYRSS</sequence>
<dbReference type="Gene3D" id="1.10.8.960">
    <property type="match status" value="1"/>
</dbReference>
<evidence type="ECO:0000256" key="8">
    <source>
        <dbReference type="ARBA" id="ARBA00030585"/>
    </source>
</evidence>
<evidence type="ECO:0000256" key="3">
    <source>
        <dbReference type="ARBA" id="ARBA00012220"/>
    </source>
</evidence>
<dbReference type="STRING" id="675824.A0A1E3Q891"/>
<feature type="region of interest" description="Disordered" evidence="11">
    <location>
        <begin position="522"/>
        <end position="551"/>
    </location>
</feature>
<gene>
    <name evidence="12" type="ORF">LIPSTDRAFT_94412</name>
</gene>
<keyword evidence="4 10" id="KW-0436">Ligase</keyword>
<dbReference type="PANTHER" id="PTHR11164">
    <property type="entry name" value="GLUTAMATE CYSTEINE LIGASE"/>
    <property type="match status" value="1"/>
</dbReference>
<feature type="compositionally biased region" description="Polar residues" evidence="11">
    <location>
        <begin position="522"/>
        <end position="549"/>
    </location>
</feature>
<dbReference type="GO" id="GO:0017109">
    <property type="term" value="C:glutamate-cysteine ligase complex"/>
    <property type="evidence" value="ECO:0007669"/>
    <property type="project" value="TreeGrafter"/>
</dbReference>
<evidence type="ECO:0000313" key="13">
    <source>
        <dbReference type="Proteomes" id="UP000094385"/>
    </source>
</evidence>
<organism evidence="12 13">
    <name type="scientific">Lipomyces starkeyi NRRL Y-11557</name>
    <dbReference type="NCBI Taxonomy" id="675824"/>
    <lineage>
        <taxon>Eukaryota</taxon>
        <taxon>Fungi</taxon>
        <taxon>Dikarya</taxon>
        <taxon>Ascomycota</taxon>
        <taxon>Saccharomycotina</taxon>
        <taxon>Lipomycetes</taxon>
        <taxon>Lipomycetales</taxon>
        <taxon>Lipomycetaceae</taxon>
        <taxon>Lipomyces</taxon>
    </lineage>
</organism>
<keyword evidence="6 10" id="KW-0547">Nucleotide-binding</keyword>
<dbReference type="Gene3D" id="3.30.590.50">
    <property type="match status" value="2"/>
</dbReference>
<dbReference type="UniPathway" id="UPA00142">
    <property type="reaction ID" value="UER00209"/>
</dbReference>
<evidence type="ECO:0000256" key="6">
    <source>
        <dbReference type="ARBA" id="ARBA00022741"/>
    </source>
</evidence>